<accession>A0A9D5DQF6</accession>
<feature type="compositionally biased region" description="Gly residues" evidence="1">
    <location>
        <begin position="1445"/>
        <end position="1465"/>
    </location>
</feature>
<feature type="region of interest" description="Disordered" evidence="1">
    <location>
        <begin position="559"/>
        <end position="580"/>
    </location>
</feature>
<evidence type="ECO:0000256" key="1">
    <source>
        <dbReference type="SAM" id="MobiDB-lite"/>
    </source>
</evidence>
<comment type="caution">
    <text evidence="2">The sequence shown here is derived from an EMBL/GenBank/DDBJ whole genome shotgun (WGS) entry which is preliminary data.</text>
</comment>
<feature type="region of interest" description="Disordered" evidence="1">
    <location>
        <begin position="1421"/>
        <end position="1478"/>
    </location>
</feature>
<dbReference type="OrthoDB" id="341860at2759"/>
<feature type="compositionally biased region" description="Polar residues" evidence="1">
    <location>
        <begin position="1625"/>
        <end position="1637"/>
    </location>
</feature>
<dbReference type="EMBL" id="JAPCXC010000001">
    <property type="protein sequence ID" value="KAJ1613785.1"/>
    <property type="molecule type" value="Genomic_DNA"/>
</dbReference>
<feature type="compositionally biased region" description="Basic and acidic residues" evidence="1">
    <location>
        <begin position="827"/>
        <end position="842"/>
    </location>
</feature>
<proteinExistence type="predicted"/>
<reference evidence="2" key="1">
    <citation type="submission" date="2022-10" db="EMBL/GenBank/DDBJ databases">
        <title>Adaptive evolution leads to modifications in subtelomeric GC content in a zoonotic Cryptosporidium species.</title>
        <authorList>
            <person name="Li J."/>
            <person name="Feng Y."/>
            <person name="Xiao L."/>
        </authorList>
    </citation>
    <scope>NUCLEOTIDE SEQUENCE</scope>
    <source>
        <strain evidence="2">33844</strain>
    </source>
</reference>
<feature type="compositionally biased region" description="Low complexity" evidence="1">
    <location>
        <begin position="1430"/>
        <end position="1444"/>
    </location>
</feature>
<feature type="compositionally biased region" description="Low complexity" evidence="1">
    <location>
        <begin position="206"/>
        <end position="222"/>
    </location>
</feature>
<feature type="compositionally biased region" description="Basic and acidic residues" evidence="1">
    <location>
        <begin position="1592"/>
        <end position="1602"/>
    </location>
</feature>
<feature type="region of interest" description="Disordered" evidence="1">
    <location>
        <begin position="801"/>
        <end position="861"/>
    </location>
</feature>
<feature type="compositionally biased region" description="Basic and acidic residues" evidence="1">
    <location>
        <begin position="848"/>
        <end position="861"/>
    </location>
</feature>
<feature type="region of interest" description="Disordered" evidence="1">
    <location>
        <begin position="1592"/>
        <end position="1637"/>
    </location>
</feature>
<evidence type="ECO:0000313" key="2">
    <source>
        <dbReference type="EMBL" id="KAJ1613785.1"/>
    </source>
</evidence>
<name>A0A9D5DQF6_9CRYT</name>
<organism evidence="2">
    <name type="scientific">Cryptosporidium canis</name>
    <dbReference type="NCBI Taxonomy" id="195482"/>
    <lineage>
        <taxon>Eukaryota</taxon>
        <taxon>Sar</taxon>
        <taxon>Alveolata</taxon>
        <taxon>Apicomplexa</taxon>
        <taxon>Conoidasida</taxon>
        <taxon>Coccidia</taxon>
        <taxon>Eucoccidiorida</taxon>
        <taxon>Eimeriorina</taxon>
        <taxon>Cryptosporidiidae</taxon>
        <taxon>Cryptosporidium</taxon>
    </lineage>
</organism>
<dbReference type="Proteomes" id="UP001067231">
    <property type="component" value="Unassembled WGS sequence"/>
</dbReference>
<feature type="compositionally biased region" description="Polar residues" evidence="1">
    <location>
        <begin position="812"/>
        <end position="821"/>
    </location>
</feature>
<feature type="compositionally biased region" description="Basic and acidic residues" evidence="1">
    <location>
        <begin position="1961"/>
        <end position="1977"/>
    </location>
</feature>
<feature type="compositionally biased region" description="Basic and acidic residues" evidence="1">
    <location>
        <begin position="1612"/>
        <end position="1623"/>
    </location>
</feature>
<sequence length="2076" mass="233496">MQVGASKRDDRSLSLREVYGERLGSFLEASDECYRGWSRSESPEHLWRALQEEKEYYLSQLVSSGLRFSEEVQNEVDWRDMFDLLQKSELSLEYPFSLPYGSVGGPALNSSKSEAQLLGNQFSPKWGISAGRSGDSSLGKRRIGDKTKKVPFAMDERQWQLAGYEVVLLCLEFIRRNMGELRLQITRLEDKRLKMDSMEDQGRGASGAYRRGSSASHGRSSGVIEDRTDSYQFSRLGSDQGSSYERLQSLHSKLTRDCESLCSIYRSLQMFSEMARIRFRIDSSTDYLISTLLSRFDSGGMGFFSSEDIHPLEVRYRVLLLMESWSKADMHSCMSSTWEHGKLRIKPGGAPRIIPEISSSRPLKDDPEFRSWVHRQIHITYSNLAFKLQRLLLFIPPGWLQYIPGEIDLTDMQDLRSRSWSYQDKSIGLGTNKEFLTSGVLQLLGRSPQLLLELLLESISILDKLRVMLDSGFWGDMSYLKSPDNILNGRDLLCRLLKIMSEMEQLDLLIRRDMSQHSMKSVSSTFHINLSSFCVDYQSNDPAPSKACQSKHDTHAYSLGSCPGGVSPPSQADPKKPSGHINKRQLIYSNELVRDSIEERLLALPSLSSYWMLEPQLIHVLIRTLMSINVSNVDPSSAGVRTAGLVSIGLHQYSPFISRCTIFTGYMLENGIFVDEDLEYLSKLTVTRTNIVPTSLETYSLYLASCIWACYENFLSHKSLKSVSGTSSDTGHESHLLSQVAGAQAHEADNSGIQDTLFSILDLVLRDLPSYLKHQTVSGLEEEISGSPPQHLPNACFSISQSAGQKPVSGEGTKSTGSNARSKFHSNSREILRKITSAREARGATPDKPLRENKTEDPDDDLAHLSRFCKIDSFLTHIQGRRTSSNPAATLSQPILRQSDQLWRSPDWMISIGPPGRGERSRSRGEGPTDQLWRAFGISLTTSSRAERVYGEILVRRMSTLLFRSRILCLCQNFFRLGAPRILRSLLQIISRMNAFLLLEDEEALSSVARRATMGKIGPDKRLWTRYCNYCILRSNELRIRELFEVPMQMLRLPATHYVELKLRMQSRDIRESEEKERMERLARQEIQGCLETFIQSLRFLEDVHIWETITGWSRVMYEGASLAAGGGSISLVRDYVLITVRLLEVYVPYYMQELMGSEYWDLIMIPKSQFEDLVSSIIAIDKYMVILRNWLEFNLDSVKIQSRIIDAQMIYNQPSSGGTLRPDSHFEQKLQEMMRRRYLNDHLQQTTLLGMFSPQFILLIQDRINNIEYLIYKVYQNNKDQRSNLWVTGINPPDIYTSSIMIDIGTIVNTGIESLVEWIIFPLEDEQALTLCLSPIMKFYRDVTNFIVNTIKKELGCSKYELVDSYLRYTLDVLSTLSKNGVGMNGSGSICASVVQELRGLVRSHNIPDLVRRILSFSSSGSHQSVPNASSSGSGSAANYGSHSLGGPGGSSGNGDHLGAGGGSRSRSRSRGNLSEGGLGGISEAMLTDKFERGSLFFSLLSLCLRPEEGENVDSVGRARRWGAERSGTTKNACASSSCVNYVDSQDFTFLVSLHNLFFFKNIILETCSKFFSLFFGSDIYGVADPDQRYRENGDNMERGGVKGSGGGEVKSSEPEDFDHRSSGAVSNSVSGRIGQQSDPPIGRYCRLPDEVLLKMKKMLEFLRNYGAMDNDENKLLASENISELNHLLFTQGTGSAAEPQALERHRTIFLTLIEECIQNIDSLVLYILRMYCIKTISCTFGPEFYLRIYGTGLIHEIQSRSGGAEPGEVIKNSYSYTSSYEDEAVLSLENLIPGLNSCLRDFLSQCPSLGIPETSQERESEPVGLRSETDQIYSQLSGGLSTHSQLEAELNKEYLSSLELLWLSHIFELSVCKAGLPSFAEDISPLFEYDFEILDELRRGSHVSDRYLTGSDEKAKITVSDTILYFITQFLPNRRLMQHKVLRDLTLLSTLGSEDVLVHQKEREHSQGSKTRDQTKSGTLESCQNHQIYNTNGTRFAECSSDHHGVGAAAACPQEAERLSGSLKALRGISGSFDYFSISRQLTRGPPRIVSKIIKNSNSGQRKIKSIISRSLYS</sequence>
<feature type="region of interest" description="Disordered" evidence="1">
    <location>
        <begin position="196"/>
        <end position="223"/>
    </location>
</feature>
<feature type="region of interest" description="Disordered" evidence="1">
    <location>
        <begin position="1961"/>
        <end position="1981"/>
    </location>
</feature>
<gene>
    <name evidence="2" type="ORF">OJ253_132</name>
</gene>
<protein>
    <submittedName>
        <fullName evidence="2">Uncharacterized protein</fullName>
    </submittedName>
</protein>